<dbReference type="Proteomes" id="UP000005408">
    <property type="component" value="Unassembled WGS sequence"/>
</dbReference>
<evidence type="ECO:0000256" key="1">
    <source>
        <dbReference type="SAM" id="MobiDB-lite"/>
    </source>
</evidence>
<keyword evidence="3" id="KW-1185">Reference proteome</keyword>
<reference evidence="2" key="1">
    <citation type="submission" date="2022-08" db="UniProtKB">
        <authorList>
            <consortium name="EnsemblMetazoa"/>
        </authorList>
    </citation>
    <scope>IDENTIFICATION</scope>
    <source>
        <strain evidence="2">05x7-T-G4-1.051#20</strain>
    </source>
</reference>
<organism evidence="2 3">
    <name type="scientific">Magallana gigas</name>
    <name type="common">Pacific oyster</name>
    <name type="synonym">Crassostrea gigas</name>
    <dbReference type="NCBI Taxonomy" id="29159"/>
    <lineage>
        <taxon>Eukaryota</taxon>
        <taxon>Metazoa</taxon>
        <taxon>Spiralia</taxon>
        <taxon>Lophotrochozoa</taxon>
        <taxon>Mollusca</taxon>
        <taxon>Bivalvia</taxon>
        <taxon>Autobranchia</taxon>
        <taxon>Pteriomorphia</taxon>
        <taxon>Ostreida</taxon>
        <taxon>Ostreoidea</taxon>
        <taxon>Ostreidae</taxon>
        <taxon>Magallana</taxon>
    </lineage>
</organism>
<protein>
    <submittedName>
        <fullName evidence="2">Uncharacterized protein</fullName>
    </submittedName>
</protein>
<dbReference type="AlphaFoldDB" id="A0A8W8MPA6"/>
<sequence length="893" mass="102400">MNTYFETTQAARLRTARKTQKLTAGVQKPKRHVGKLGNYLFDRDAFQKFIEALPSGSKVSWRDLGIRFQVKNKSGLRPSNAGQVLMEAAKSLGIDVSKFNTEKRISGRDYAQRIRRARHKLMYQKVSIPASQPTRKLHTEIRRRLNNQEIYVGELIAPKTYRRKHITSSGDLEETEVTVHGRKIPLEHIRRQMNVDQGLLFRWRKDDYENLDEETILKRFSKLKIPVPSEPMSALDELMKLEHTRNLKVWHDHSDILNHSYVSFMISALYDTAVFLTDEEFKERYPDRTPVDVQSAVEKPYLYILGQSKATDVDQLSYTSTRLEDINSLHQPTYFKGTAIYDVLRVFSGDGPARQFEAGHQRGGNFSCLCGISVKEHQNLECALRFHPPTLSERMKILKSGVLWKEYSERNINPLCNLKKEALTDELEARGVDTYRKSAAEMKEKLVEILHGIQRPPALLSSDIHSLSLSRYEIPPCEPLHDLSNIVQNLITELPTHIEDNKVQVDFEKFANATIGDKNQLKGSDARLFAVKLAKFAHQKFTENGIPKEILLLCTSLVEMISICYSHHHQRTPKTILRLYNQSFLFSVLCKTVIGTPKKMTTRKFYGCHFHSMTVHAPQTFRIFCLRSLIPEQEERSFGDMRRISLNTSSRQCGKIIDNAIVRFNAQQQSDRGDNYRRQESAISQQARLLPTGEDTRFPIEMLRTRSYLFQTHCERIADFLQEGLGIWWSMDGDDIVFHDGPMHQDHSLCSQHFRTDTVADSIKILDNCWSKCVSAFEKGEIQLPLLKVKIFDGSKPKIIRNENLLAQNQAQCLLTGKSGQRADEDHESEREEESADSQMQLVSGLLAQNHAECLLTGKSGQRADEDHESEREEESADSQMQLVSGINLQSCT</sequence>
<evidence type="ECO:0000313" key="3">
    <source>
        <dbReference type="Proteomes" id="UP000005408"/>
    </source>
</evidence>
<accession>A0A8W8MPA6</accession>
<feature type="compositionally biased region" description="Polar residues" evidence="1">
    <location>
        <begin position="880"/>
        <end position="893"/>
    </location>
</feature>
<feature type="compositionally biased region" description="Basic and acidic residues" evidence="1">
    <location>
        <begin position="821"/>
        <end position="830"/>
    </location>
</feature>
<dbReference type="EnsemblMetazoa" id="G34359.1">
    <property type="protein sequence ID" value="G34359.1:cds"/>
    <property type="gene ID" value="G34359"/>
</dbReference>
<evidence type="ECO:0000313" key="2">
    <source>
        <dbReference type="EnsemblMetazoa" id="G34359.1:cds"/>
    </source>
</evidence>
<name>A0A8W8MPA6_MAGGI</name>
<feature type="region of interest" description="Disordered" evidence="1">
    <location>
        <begin position="857"/>
        <end position="893"/>
    </location>
</feature>
<feature type="region of interest" description="Disordered" evidence="1">
    <location>
        <begin position="818"/>
        <end position="840"/>
    </location>
</feature>
<feature type="compositionally biased region" description="Basic and acidic residues" evidence="1">
    <location>
        <begin position="862"/>
        <end position="871"/>
    </location>
</feature>
<proteinExistence type="predicted"/>